<name>A0A2U1NS96_ARTAN</name>
<evidence type="ECO:0000259" key="5">
    <source>
        <dbReference type="PROSITE" id="PS51037"/>
    </source>
</evidence>
<dbReference type="OrthoDB" id="16041at2759"/>
<dbReference type="PANTHER" id="PTHR47573:SF1">
    <property type="entry name" value="PROTEIN AF-9 HOMOLOG"/>
    <property type="match status" value="1"/>
</dbReference>
<evidence type="ECO:0000256" key="1">
    <source>
        <dbReference type="ARBA" id="ARBA00023015"/>
    </source>
</evidence>
<dbReference type="Proteomes" id="UP000245207">
    <property type="component" value="Unassembled WGS sequence"/>
</dbReference>
<accession>A0A2U1NS96</accession>
<dbReference type="STRING" id="35608.A0A2U1NS96"/>
<keyword evidence="1" id="KW-0805">Transcription regulation</keyword>
<reference evidence="6 7" key="1">
    <citation type="journal article" date="2018" name="Mol. Plant">
        <title>The genome of Artemisia annua provides insight into the evolution of Asteraceae family and artemisinin biosynthesis.</title>
        <authorList>
            <person name="Shen Q."/>
            <person name="Zhang L."/>
            <person name="Liao Z."/>
            <person name="Wang S."/>
            <person name="Yan T."/>
            <person name="Shi P."/>
            <person name="Liu M."/>
            <person name="Fu X."/>
            <person name="Pan Q."/>
            <person name="Wang Y."/>
            <person name="Lv Z."/>
            <person name="Lu X."/>
            <person name="Zhang F."/>
            <person name="Jiang W."/>
            <person name="Ma Y."/>
            <person name="Chen M."/>
            <person name="Hao X."/>
            <person name="Li L."/>
            <person name="Tang Y."/>
            <person name="Lv G."/>
            <person name="Zhou Y."/>
            <person name="Sun X."/>
            <person name="Brodelius P.E."/>
            <person name="Rose J.K.C."/>
            <person name="Tang K."/>
        </authorList>
    </citation>
    <scope>NUCLEOTIDE SEQUENCE [LARGE SCALE GENOMIC DNA]</scope>
    <source>
        <strain evidence="7">cv. Huhao1</strain>
        <tissue evidence="6">Leaf</tissue>
    </source>
</reference>
<evidence type="ECO:0000256" key="3">
    <source>
        <dbReference type="ARBA" id="ARBA00023242"/>
    </source>
</evidence>
<proteinExistence type="predicted"/>
<feature type="domain" description="YEATS" evidence="5">
    <location>
        <begin position="1"/>
        <end position="108"/>
    </location>
</feature>
<dbReference type="GO" id="GO:0006355">
    <property type="term" value="P:regulation of DNA-templated transcription"/>
    <property type="evidence" value="ECO:0007669"/>
    <property type="project" value="InterPro"/>
</dbReference>
<keyword evidence="2" id="KW-0804">Transcription</keyword>
<keyword evidence="3 4" id="KW-0539">Nucleus</keyword>
<protein>
    <recommendedName>
        <fullName evidence="5">YEATS domain-containing protein</fullName>
    </recommendedName>
</protein>
<dbReference type="GO" id="GO:0005634">
    <property type="term" value="C:nucleus"/>
    <property type="evidence" value="ECO:0007669"/>
    <property type="project" value="UniProtKB-SubCell"/>
</dbReference>
<dbReference type="Pfam" id="PF03366">
    <property type="entry name" value="YEATS"/>
    <property type="match status" value="1"/>
</dbReference>
<evidence type="ECO:0000256" key="2">
    <source>
        <dbReference type="ARBA" id="ARBA00023163"/>
    </source>
</evidence>
<evidence type="ECO:0000256" key="4">
    <source>
        <dbReference type="PROSITE-ProRule" id="PRU00376"/>
    </source>
</evidence>
<dbReference type="AlphaFoldDB" id="A0A2U1NS96"/>
<keyword evidence="7" id="KW-1185">Reference proteome</keyword>
<organism evidence="6 7">
    <name type="scientific">Artemisia annua</name>
    <name type="common">Sweet wormwood</name>
    <dbReference type="NCBI Taxonomy" id="35608"/>
    <lineage>
        <taxon>Eukaryota</taxon>
        <taxon>Viridiplantae</taxon>
        <taxon>Streptophyta</taxon>
        <taxon>Embryophyta</taxon>
        <taxon>Tracheophyta</taxon>
        <taxon>Spermatophyta</taxon>
        <taxon>Magnoliopsida</taxon>
        <taxon>eudicotyledons</taxon>
        <taxon>Gunneridae</taxon>
        <taxon>Pentapetalae</taxon>
        <taxon>asterids</taxon>
        <taxon>campanulids</taxon>
        <taxon>Asterales</taxon>
        <taxon>Asteraceae</taxon>
        <taxon>Asteroideae</taxon>
        <taxon>Anthemideae</taxon>
        <taxon>Artemisiinae</taxon>
        <taxon>Artemisia</taxon>
    </lineage>
</organism>
<dbReference type="Gene3D" id="2.60.40.1970">
    <property type="entry name" value="YEATS domain"/>
    <property type="match status" value="1"/>
</dbReference>
<dbReference type="PROSITE" id="PS51037">
    <property type="entry name" value="YEATS"/>
    <property type="match status" value="1"/>
</dbReference>
<sequence>MNVYVHGTTNDDLGVVIKKLVFQLHPSFNNATLEIDSPPFKLTAREWAPIEDLHGNKSGDTKDHPLVNISTDILSEADELFELAEARQQIAVKPEVDHTTMVHMVAKT</sequence>
<gene>
    <name evidence="6" type="ORF">CTI12_AA235740</name>
</gene>
<dbReference type="EMBL" id="PKPP01002277">
    <property type="protein sequence ID" value="PWA76364.1"/>
    <property type="molecule type" value="Genomic_DNA"/>
</dbReference>
<comment type="subcellular location">
    <subcellularLocation>
        <location evidence="4">Nucleus</location>
    </subcellularLocation>
</comment>
<dbReference type="InterPro" id="IPR005033">
    <property type="entry name" value="YEATS"/>
</dbReference>
<evidence type="ECO:0000313" key="6">
    <source>
        <dbReference type="EMBL" id="PWA76364.1"/>
    </source>
</evidence>
<comment type="caution">
    <text evidence="6">The sequence shown here is derived from an EMBL/GenBank/DDBJ whole genome shotgun (WGS) entry which is preliminary data.</text>
</comment>
<dbReference type="InterPro" id="IPR038704">
    <property type="entry name" value="YEAST_sf"/>
</dbReference>
<dbReference type="PANTHER" id="PTHR47573">
    <property type="entry name" value="PROTEIN AF-9 HOMOLOG"/>
    <property type="match status" value="1"/>
</dbReference>
<dbReference type="InterPro" id="IPR055129">
    <property type="entry name" value="YEATS_dom"/>
</dbReference>
<evidence type="ECO:0000313" key="7">
    <source>
        <dbReference type="Proteomes" id="UP000245207"/>
    </source>
</evidence>